<dbReference type="RefSeq" id="WP_111953355.1">
    <property type="nucleotide sequence ID" value="NZ_CP036313.1"/>
</dbReference>
<feature type="site" description="Interaction with DNA" evidence="10">
    <location>
        <position position="140"/>
    </location>
</feature>
<dbReference type="InterPro" id="IPR023405">
    <property type="entry name" value="Topo_IA_core_domain"/>
</dbReference>
<accession>A0A328FK81</accession>
<comment type="caution">
    <text evidence="10">Lacks conserved residue(s) required for the propagation of feature annotation.</text>
</comment>
<evidence type="ECO:0000256" key="7">
    <source>
        <dbReference type="ARBA" id="ARBA00023029"/>
    </source>
</evidence>
<dbReference type="InterPro" id="IPR023406">
    <property type="entry name" value="Topo_IA_AS"/>
</dbReference>
<dbReference type="SMART" id="SM00493">
    <property type="entry name" value="TOPRIM"/>
    <property type="match status" value="1"/>
</dbReference>
<dbReference type="SUPFAM" id="SSF57783">
    <property type="entry name" value="Zinc beta-ribbon"/>
    <property type="match status" value="2"/>
</dbReference>
<dbReference type="GO" id="GO:0006265">
    <property type="term" value="P:DNA topological change"/>
    <property type="evidence" value="ECO:0007669"/>
    <property type="project" value="UniProtKB-UniRule"/>
</dbReference>
<feature type="region of interest" description="Interaction with DNA" evidence="10">
    <location>
        <begin position="163"/>
        <end position="168"/>
    </location>
</feature>
<evidence type="ECO:0000256" key="10">
    <source>
        <dbReference type="HAMAP-Rule" id="MF_00952"/>
    </source>
</evidence>
<evidence type="ECO:0000256" key="9">
    <source>
        <dbReference type="ARBA" id="ARBA00023235"/>
    </source>
</evidence>
<keyword evidence="7 10" id="KW-0799">Topoisomerase</keyword>
<dbReference type="Gene3D" id="1.10.460.10">
    <property type="entry name" value="Topoisomerase I, domain 2"/>
    <property type="match status" value="1"/>
</dbReference>
<evidence type="ECO:0000256" key="8">
    <source>
        <dbReference type="ARBA" id="ARBA00023125"/>
    </source>
</evidence>
<gene>
    <name evidence="10 13" type="primary">topA</name>
    <name evidence="14" type="ORF">DO021_02420</name>
    <name evidence="13" type="ORF">EYB58_14130</name>
</gene>
<evidence type="ECO:0000259" key="11">
    <source>
        <dbReference type="PROSITE" id="PS50880"/>
    </source>
</evidence>
<keyword evidence="16" id="KW-1185">Reference proteome</keyword>
<evidence type="ECO:0000256" key="6">
    <source>
        <dbReference type="ARBA" id="ARBA00022842"/>
    </source>
</evidence>
<dbReference type="SMART" id="SM00437">
    <property type="entry name" value="TOP1Ac"/>
    <property type="match status" value="1"/>
</dbReference>
<dbReference type="SMART" id="SM00436">
    <property type="entry name" value="TOP1Bc"/>
    <property type="match status" value="1"/>
</dbReference>
<dbReference type="OrthoDB" id="9804262at2"/>
<dbReference type="InterPro" id="IPR028612">
    <property type="entry name" value="Topoisom_1_IA"/>
</dbReference>
<dbReference type="InterPro" id="IPR013498">
    <property type="entry name" value="Topo_IA_Znf"/>
</dbReference>
<keyword evidence="8 10" id="KW-0238">DNA-binding</keyword>
<feature type="domain" description="Topo IA-type catalytic" evidence="12">
    <location>
        <begin position="129"/>
        <end position="559"/>
    </location>
</feature>
<dbReference type="PANTHER" id="PTHR42785">
    <property type="entry name" value="DNA TOPOISOMERASE, TYPE IA, CORE"/>
    <property type="match status" value="1"/>
</dbReference>
<comment type="similarity">
    <text evidence="2 10">Belongs to the type IA topoisomerase family.</text>
</comment>
<dbReference type="HAMAP" id="MF_00952">
    <property type="entry name" value="Topoisom_1_prok"/>
    <property type="match status" value="1"/>
</dbReference>
<feature type="site" description="Interaction with DNA" evidence="10">
    <location>
        <position position="143"/>
    </location>
</feature>
<dbReference type="InterPro" id="IPR003602">
    <property type="entry name" value="Topo_IA_DNA-bd_dom"/>
</dbReference>
<dbReference type="InterPro" id="IPR006171">
    <property type="entry name" value="TOPRIM_dom"/>
</dbReference>
<sequence>MAKPLIIVESPTKIKTLKKYIGKDYNVAASAGHIRDLPVKNLGIDVDDNFKAKYVNIKDKSKVISNLKKTAGDTDEIFLAPDPDREGEAIAFHIMDILKKKDRKFHRVLIHELTKKGIADALSHPTQPDVDKYDAQQARRKLDRLVGYQISPLLWQKVQRGLSAGRVQSVAVKIICDREREIRVFKPEEYWTITADLEAANPPIFNAALIKISGKKTKVTNAEQAHAIVADLEKANFIVREIKNKTIKRNPLPPFITSKLQQDAINRLRFSAKKTMVVAQQLYEGIEIGSGGPDGLITYMRTDSTRIAPEAAEEALGLIRKSYGDEYALDAPRFFKNKNKAQDAHEAIRPTSVYNTPENLKSFLSPDQFKLYDLIWKRFVASQMNQALIDQKSILIEATEKYLFSVSGSTTRFDGFMRLYATQEKSSEKDIQSLPPVEPKEQLATRKINPDQHFTKPPPRFSEASLVKELEKNGIGRPSTYASIIAVIQDKGYVDLIKRYFTPSELGFIVNDLLVRAFPDLLDISFTAQMETNLDDVEQGKLNEVDLLKAFYSDFKTTLDNAKDDMVSVKGVGIETDIKCPLCGKPVNIKIGRNGHFLACTGYPECSFTSNYTRDEKGNIEIVEKIQDSEPVKDCPKCGKPMVQKDGRFGLFIACTGYPECKHTESVAQENSSKDTGVPCPEKGCDGTIVEKHSKRGKIFYGCSKYPDCTFATWDKPVNESCPDCGSPYLLEKETKRDGKIHKCPDRSCGFKKSVLPIPEKEEPV</sequence>
<dbReference type="Gene3D" id="3.40.50.140">
    <property type="match status" value="1"/>
</dbReference>
<dbReference type="InterPro" id="IPR013826">
    <property type="entry name" value="Topo_IA_cen_sub3"/>
</dbReference>
<dbReference type="CDD" id="cd03363">
    <property type="entry name" value="TOPRIM_TopoIA_TopoI"/>
    <property type="match status" value="1"/>
</dbReference>
<keyword evidence="4" id="KW-0863">Zinc-finger</keyword>
<dbReference type="PROSITE" id="PS50880">
    <property type="entry name" value="TOPRIM"/>
    <property type="match status" value="1"/>
</dbReference>
<dbReference type="InterPro" id="IPR034149">
    <property type="entry name" value="TOPRIM_TopoI"/>
</dbReference>
<dbReference type="Gene3D" id="3.30.65.10">
    <property type="entry name" value="Bacterial Topoisomerase I, domain 1"/>
    <property type="match status" value="3"/>
</dbReference>
<dbReference type="PANTHER" id="PTHR42785:SF1">
    <property type="entry name" value="DNA TOPOISOMERASE"/>
    <property type="match status" value="1"/>
</dbReference>
<dbReference type="InterPro" id="IPR005733">
    <property type="entry name" value="TopoI_bac-type"/>
</dbReference>
<comment type="function">
    <text evidence="10">Releases the supercoiling and torsional tension of DNA, which is introduced during the DNA replication and transcription, by transiently cleaving and rejoining one strand of the DNA duplex. Introduces a single-strand break via transesterification at a target site in duplex DNA. The scissile phosphodiester is attacked by the catalytic tyrosine of the enzyme, resulting in the formation of a DNA-(5'-phosphotyrosyl)-enzyme intermediate and the expulsion of a 3'-OH DNA strand. The free DNA strand then undergoes passage around the unbroken strand, thus removing DNA supercoils. Finally, in the religation step, the DNA 3'-OH attacks the covalent intermediate to expel the active-site tyrosine and restore the DNA phosphodiester backbone.</text>
</comment>
<evidence type="ECO:0000259" key="12">
    <source>
        <dbReference type="PROSITE" id="PS52039"/>
    </source>
</evidence>
<reference evidence="14 15" key="1">
    <citation type="submission" date="2018-06" db="EMBL/GenBank/DDBJ databases">
        <title>Complete Genome Sequence of Desulfobacter hydrogenophilus (DSM3380).</title>
        <authorList>
            <person name="Marietou A."/>
            <person name="Schreiber L."/>
            <person name="Marshall I."/>
            <person name="Jorgensen B."/>
        </authorList>
    </citation>
    <scope>NUCLEOTIDE SEQUENCE [LARGE SCALE GENOMIC DNA]</scope>
    <source>
        <strain evidence="14 15">DSM 3380</strain>
    </source>
</reference>
<evidence type="ECO:0000256" key="4">
    <source>
        <dbReference type="ARBA" id="ARBA00022771"/>
    </source>
</evidence>
<evidence type="ECO:0000256" key="2">
    <source>
        <dbReference type="ARBA" id="ARBA00009446"/>
    </source>
</evidence>
<dbReference type="EMBL" id="QLNI01000003">
    <property type="protein sequence ID" value="RAM03623.1"/>
    <property type="molecule type" value="Genomic_DNA"/>
</dbReference>
<comment type="subunit">
    <text evidence="10">Monomer.</text>
</comment>
<dbReference type="Gene3D" id="1.10.290.10">
    <property type="entry name" value="Topoisomerase I, domain 4"/>
    <property type="match status" value="1"/>
</dbReference>
<feature type="site" description="Interaction with DNA" evidence="10">
    <location>
        <position position="139"/>
    </location>
</feature>
<dbReference type="NCBIfam" id="TIGR01051">
    <property type="entry name" value="topA_bact"/>
    <property type="match status" value="1"/>
</dbReference>
<dbReference type="Pfam" id="PF01131">
    <property type="entry name" value="Topoisom_bac"/>
    <property type="match status" value="1"/>
</dbReference>
<feature type="domain" description="Toprim" evidence="11">
    <location>
        <begin position="3"/>
        <end position="113"/>
    </location>
</feature>
<dbReference type="InterPro" id="IPR013824">
    <property type="entry name" value="Topo_IA_cen_sub1"/>
</dbReference>
<evidence type="ECO:0000313" key="13">
    <source>
        <dbReference type="EMBL" id="QBH13964.1"/>
    </source>
</evidence>
<keyword evidence="6" id="KW-0460">Magnesium</keyword>
<comment type="catalytic activity">
    <reaction evidence="1 10">
        <text>ATP-independent breakage of single-stranded DNA, followed by passage and rejoining.</text>
        <dbReference type="EC" id="5.6.2.1"/>
    </reaction>
</comment>
<proteinExistence type="inferred from homology"/>
<feature type="site" description="Interaction with DNA" evidence="10">
    <location>
        <position position="155"/>
    </location>
</feature>
<dbReference type="InterPro" id="IPR013825">
    <property type="entry name" value="Topo_IA_cen_sub2"/>
</dbReference>
<evidence type="ECO:0000313" key="14">
    <source>
        <dbReference type="EMBL" id="RAM03623.1"/>
    </source>
</evidence>
<keyword evidence="5" id="KW-0862">Zinc</keyword>
<dbReference type="InterPro" id="IPR013497">
    <property type="entry name" value="Topo_IA_cen"/>
</dbReference>
<reference evidence="13 16" key="2">
    <citation type="submission" date="2019-02" db="EMBL/GenBank/DDBJ databases">
        <title>Complete genome sequence of Desulfobacter hydrogenophilus AcRS1.</title>
        <authorList>
            <person name="Marietou A."/>
            <person name="Lund M.B."/>
            <person name="Marshall I.P.G."/>
            <person name="Schreiber L."/>
            <person name="Jorgensen B."/>
        </authorList>
    </citation>
    <scope>NUCLEOTIDE SEQUENCE [LARGE SCALE GENOMIC DNA]</scope>
    <source>
        <strain evidence="13 16">AcRS1</strain>
    </source>
</reference>
<dbReference type="SUPFAM" id="SSF56712">
    <property type="entry name" value="Prokaryotic type I DNA topoisomerase"/>
    <property type="match status" value="1"/>
</dbReference>
<evidence type="ECO:0000313" key="16">
    <source>
        <dbReference type="Proteomes" id="UP000293902"/>
    </source>
</evidence>
<dbReference type="EC" id="5.6.2.1" evidence="10"/>
<dbReference type="InterPro" id="IPR003601">
    <property type="entry name" value="Topo_IA_2"/>
</dbReference>
<dbReference type="Pfam" id="PF01396">
    <property type="entry name" value="Zn_ribbon_Top1"/>
    <property type="match status" value="3"/>
</dbReference>
<keyword evidence="9 10" id="KW-0413">Isomerase</keyword>
<dbReference type="PROSITE" id="PS52039">
    <property type="entry name" value="TOPO_IA_2"/>
    <property type="match status" value="1"/>
</dbReference>
<evidence type="ECO:0000256" key="1">
    <source>
        <dbReference type="ARBA" id="ARBA00000213"/>
    </source>
</evidence>
<dbReference type="PROSITE" id="PS00396">
    <property type="entry name" value="TOPO_IA_1"/>
    <property type="match status" value="1"/>
</dbReference>
<dbReference type="GO" id="GO:0008270">
    <property type="term" value="F:zinc ion binding"/>
    <property type="evidence" value="ECO:0007669"/>
    <property type="project" value="UniProtKB-KW"/>
</dbReference>
<evidence type="ECO:0000313" key="15">
    <source>
        <dbReference type="Proteomes" id="UP000248798"/>
    </source>
</evidence>
<dbReference type="GO" id="GO:0003677">
    <property type="term" value="F:DNA binding"/>
    <property type="evidence" value="ECO:0007669"/>
    <property type="project" value="UniProtKB-KW"/>
</dbReference>
<protein>
    <recommendedName>
        <fullName evidence="10">DNA topoisomerase 1</fullName>
        <ecNumber evidence="10">5.6.2.1</ecNumber>
    </recommendedName>
    <alternativeName>
        <fullName evidence="10">DNA topoisomerase I</fullName>
    </alternativeName>
</protein>
<organism evidence="14 15">
    <name type="scientific">Desulfobacter hydrogenophilus</name>
    <dbReference type="NCBI Taxonomy" id="2291"/>
    <lineage>
        <taxon>Bacteria</taxon>
        <taxon>Pseudomonadati</taxon>
        <taxon>Thermodesulfobacteriota</taxon>
        <taxon>Desulfobacteria</taxon>
        <taxon>Desulfobacterales</taxon>
        <taxon>Desulfobacteraceae</taxon>
        <taxon>Desulfobacter</taxon>
    </lineage>
</organism>
<feature type="site" description="Interaction with DNA" evidence="10">
    <location>
        <position position="148"/>
    </location>
</feature>
<dbReference type="AlphaFoldDB" id="A0A328FK81"/>
<dbReference type="Pfam" id="PF01751">
    <property type="entry name" value="Toprim"/>
    <property type="match status" value="1"/>
</dbReference>
<dbReference type="Proteomes" id="UP000248798">
    <property type="component" value="Unassembled WGS sequence"/>
</dbReference>
<dbReference type="PRINTS" id="PR00417">
    <property type="entry name" value="PRTPISMRASEI"/>
</dbReference>
<feature type="site" description="Interaction with DNA" evidence="10">
    <location>
        <position position="301"/>
    </location>
</feature>
<dbReference type="Gene3D" id="2.70.20.10">
    <property type="entry name" value="Topoisomerase I, domain 3"/>
    <property type="match status" value="1"/>
</dbReference>
<dbReference type="CDD" id="cd00186">
    <property type="entry name" value="TOP1Ac"/>
    <property type="match status" value="1"/>
</dbReference>
<name>A0A328FK81_9BACT</name>
<dbReference type="GO" id="GO:0003917">
    <property type="term" value="F:DNA topoisomerase type I (single strand cut, ATP-independent) activity"/>
    <property type="evidence" value="ECO:0007669"/>
    <property type="project" value="UniProtKB-UniRule"/>
</dbReference>
<keyword evidence="3" id="KW-0479">Metal-binding</keyword>
<dbReference type="GO" id="GO:0005694">
    <property type="term" value="C:chromosome"/>
    <property type="evidence" value="ECO:0007669"/>
    <property type="project" value="InterPro"/>
</dbReference>
<feature type="active site" description="O-(5'-phospho-DNA)-tyrosine intermediate" evidence="10">
    <location>
        <position position="299"/>
    </location>
</feature>
<evidence type="ECO:0000256" key="3">
    <source>
        <dbReference type="ARBA" id="ARBA00022723"/>
    </source>
</evidence>
<dbReference type="InterPro" id="IPR000380">
    <property type="entry name" value="Topo_IA"/>
</dbReference>
<dbReference type="EMBL" id="CP036313">
    <property type="protein sequence ID" value="QBH13964.1"/>
    <property type="molecule type" value="Genomic_DNA"/>
</dbReference>
<dbReference type="Proteomes" id="UP000293902">
    <property type="component" value="Chromosome"/>
</dbReference>
<evidence type="ECO:0000256" key="5">
    <source>
        <dbReference type="ARBA" id="ARBA00022833"/>
    </source>
</evidence>
<feature type="site" description="Interaction with DNA" evidence="10">
    <location>
        <position position="33"/>
    </location>
</feature>